<evidence type="ECO:0000313" key="7">
    <source>
        <dbReference type="EMBL" id="QMU28762.1"/>
    </source>
</evidence>
<dbReference type="GO" id="GO:0004065">
    <property type="term" value="F:arylsulfatase activity"/>
    <property type="evidence" value="ECO:0007669"/>
    <property type="project" value="TreeGrafter"/>
</dbReference>
<evidence type="ECO:0000256" key="5">
    <source>
        <dbReference type="SAM" id="Phobius"/>
    </source>
</evidence>
<dbReference type="GO" id="GO:0046872">
    <property type="term" value="F:metal ion binding"/>
    <property type="evidence" value="ECO:0007669"/>
    <property type="project" value="UniProtKB-KW"/>
</dbReference>
<feature type="domain" description="Sulfatase N-terminal" evidence="6">
    <location>
        <begin position="32"/>
        <end position="325"/>
    </location>
</feature>
<evidence type="ECO:0000259" key="6">
    <source>
        <dbReference type="Pfam" id="PF00884"/>
    </source>
</evidence>
<keyword evidence="5" id="KW-0472">Membrane</keyword>
<dbReference type="PANTHER" id="PTHR42693">
    <property type="entry name" value="ARYLSULFATASE FAMILY MEMBER"/>
    <property type="match status" value="1"/>
</dbReference>
<dbReference type="PROSITE" id="PS00523">
    <property type="entry name" value="SULFATASE_1"/>
    <property type="match status" value="1"/>
</dbReference>
<evidence type="ECO:0000256" key="1">
    <source>
        <dbReference type="ARBA" id="ARBA00008779"/>
    </source>
</evidence>
<dbReference type="EMBL" id="CP055153">
    <property type="protein sequence ID" value="QMU28762.1"/>
    <property type="molecule type" value="Genomic_DNA"/>
</dbReference>
<gene>
    <name evidence="7" type="ORF">HUW48_12275</name>
</gene>
<protein>
    <submittedName>
        <fullName evidence="7">Arylsulfatase</fullName>
    </submittedName>
</protein>
<dbReference type="Proteomes" id="UP000514509">
    <property type="component" value="Chromosome"/>
</dbReference>
<dbReference type="SUPFAM" id="SSF53649">
    <property type="entry name" value="Alkaline phosphatase-like"/>
    <property type="match status" value="1"/>
</dbReference>
<comment type="similarity">
    <text evidence="1">Belongs to the sulfatase family.</text>
</comment>
<dbReference type="AlphaFoldDB" id="A0A7L7L7E5"/>
<dbReference type="Gene3D" id="3.30.1120.10">
    <property type="match status" value="1"/>
</dbReference>
<feature type="transmembrane region" description="Helical" evidence="5">
    <location>
        <begin position="7"/>
        <end position="28"/>
    </location>
</feature>
<dbReference type="Pfam" id="PF00884">
    <property type="entry name" value="Sulfatase"/>
    <property type="match status" value="1"/>
</dbReference>
<keyword evidence="8" id="KW-1185">Reference proteome</keyword>
<dbReference type="Gene3D" id="2.60.120.260">
    <property type="entry name" value="Galactose-binding domain-like"/>
    <property type="match status" value="1"/>
</dbReference>
<name>A0A7L7L7E5_9BACT</name>
<keyword evidence="2" id="KW-0479">Metal-binding</keyword>
<dbReference type="InterPro" id="IPR024607">
    <property type="entry name" value="Sulfatase_CS"/>
</dbReference>
<proteinExistence type="inferred from homology"/>
<accession>A0A7L7L7E5</accession>
<dbReference type="KEGG" id="add:HUW48_12275"/>
<keyword evidence="3" id="KW-0378">Hydrolase</keyword>
<dbReference type="InterPro" id="IPR017850">
    <property type="entry name" value="Alkaline_phosphatase_core_sf"/>
</dbReference>
<dbReference type="InterPro" id="IPR000917">
    <property type="entry name" value="Sulfatase_N"/>
</dbReference>
<reference evidence="7 8" key="1">
    <citation type="submission" date="2020-08" db="EMBL/GenBank/DDBJ databases">
        <title>Adhaeribacter dokdonensis sp. nov., isolated from the rhizosphere of Elymus tsukushiensis, a plant native to the Dokdo Islands, Republic of Korea.</title>
        <authorList>
            <person name="Ghim S.Y."/>
        </authorList>
    </citation>
    <scope>NUCLEOTIDE SEQUENCE [LARGE SCALE GENOMIC DNA]</scope>
    <source>
        <strain evidence="7 8">KUDC8001</strain>
    </source>
</reference>
<evidence type="ECO:0000256" key="4">
    <source>
        <dbReference type="ARBA" id="ARBA00022837"/>
    </source>
</evidence>
<evidence type="ECO:0000256" key="3">
    <source>
        <dbReference type="ARBA" id="ARBA00022801"/>
    </source>
</evidence>
<dbReference type="PANTHER" id="PTHR42693:SF53">
    <property type="entry name" value="ENDO-4-O-SULFATASE"/>
    <property type="match status" value="1"/>
</dbReference>
<keyword evidence="5" id="KW-1133">Transmembrane helix</keyword>
<keyword evidence="4" id="KW-0106">Calcium</keyword>
<dbReference type="Gene3D" id="3.40.720.10">
    <property type="entry name" value="Alkaline Phosphatase, subunit A"/>
    <property type="match status" value="1"/>
</dbReference>
<sequence length="589" mass="66577">MPFKTKTLFQVSIFLFGIILFLPTWMVAQSRPNVILILTDDQGWGDLSLHNNPWVETPHLDSLAKRGKEFTHFYVSPLCAPSRASILTGRHHLSTGVLSVSKGLEIMDPEETTLAELFKANGYRTGIFGKWHNGQHYPSRPNDQGFDEFLGFSAGHLSNYFNTNLEKNAAKVKTKGYITDVLTNAALQFITDNKNKPFFCYIPYNAPHAPFQVPDRYFNKYKDKGLNNELAAVYGMVDNIDENVGKILQYLKQNKLEENTIVLFLSDNGPNGHRFNDMMKGIKGSVHEGGVRAPFFISWKNHIQADQNIDVPIANVDIYPTLSELCKLTSIPGKPIAGMSLVPLLLNNGVSFKANRNLYTHVNFMTVPVDLNAGGFRNSQYRLVYENDKPQLYDLRRDPEEKTDLASVNSQLVNQFTDDYKKWFTAVSANLMYNRPIVVSQKGVALPTYEASLTAGIKFKEGHGWAHDWIERWNTTTDSISWEINCQDSGKYRVEIEYLCKKTDVGSRIVCRIGKESKPATIKNAFYSAQIPSPDRVPRKEAYEVSSWKRMEVGTYYIASGKQLVTLRALQVSNKNVAEINSINLVPVD</sequence>
<dbReference type="InterPro" id="IPR050738">
    <property type="entry name" value="Sulfatase"/>
</dbReference>
<dbReference type="RefSeq" id="WP_182415945.1">
    <property type="nucleotide sequence ID" value="NZ_CP055153.1"/>
</dbReference>
<evidence type="ECO:0000256" key="2">
    <source>
        <dbReference type="ARBA" id="ARBA00022723"/>
    </source>
</evidence>
<evidence type="ECO:0000313" key="8">
    <source>
        <dbReference type="Proteomes" id="UP000514509"/>
    </source>
</evidence>
<organism evidence="7 8">
    <name type="scientific">Adhaeribacter radiodurans</name>
    <dbReference type="NCBI Taxonomy" id="2745197"/>
    <lineage>
        <taxon>Bacteria</taxon>
        <taxon>Pseudomonadati</taxon>
        <taxon>Bacteroidota</taxon>
        <taxon>Cytophagia</taxon>
        <taxon>Cytophagales</taxon>
        <taxon>Hymenobacteraceae</taxon>
        <taxon>Adhaeribacter</taxon>
    </lineage>
</organism>
<keyword evidence="5" id="KW-0812">Transmembrane</keyword>
<dbReference type="CDD" id="cd16146">
    <property type="entry name" value="ARS_like"/>
    <property type="match status" value="1"/>
</dbReference>